<dbReference type="PROSITE" id="PS01124">
    <property type="entry name" value="HTH_ARAC_FAMILY_2"/>
    <property type="match status" value="1"/>
</dbReference>
<dbReference type="InterPro" id="IPR020449">
    <property type="entry name" value="Tscrpt_reg_AraC-type_HTH"/>
</dbReference>
<dbReference type="GO" id="GO:0030288">
    <property type="term" value="C:outer membrane-bounded periplasmic space"/>
    <property type="evidence" value="ECO:0007669"/>
    <property type="project" value="TreeGrafter"/>
</dbReference>
<feature type="region of interest" description="Disordered" evidence="8">
    <location>
        <begin position="366"/>
        <end position="386"/>
    </location>
</feature>
<dbReference type="GO" id="GO:0003700">
    <property type="term" value="F:DNA-binding transcription factor activity"/>
    <property type="evidence" value="ECO:0007669"/>
    <property type="project" value="InterPro"/>
</dbReference>
<dbReference type="EMBL" id="CP061172">
    <property type="protein sequence ID" value="QNR66249.1"/>
    <property type="molecule type" value="Genomic_DNA"/>
</dbReference>
<evidence type="ECO:0000256" key="3">
    <source>
        <dbReference type="ARBA" id="ARBA00022448"/>
    </source>
</evidence>
<evidence type="ECO:0000259" key="9">
    <source>
        <dbReference type="PROSITE" id="PS01124"/>
    </source>
</evidence>
<dbReference type="GO" id="GO:0043565">
    <property type="term" value="F:sequence-specific DNA binding"/>
    <property type="evidence" value="ECO:0007669"/>
    <property type="project" value="InterPro"/>
</dbReference>
<dbReference type="Proteomes" id="UP000516384">
    <property type="component" value="Chromosome"/>
</dbReference>
<dbReference type="PROSITE" id="PS00041">
    <property type="entry name" value="HTH_ARAC_FAMILY_1"/>
    <property type="match status" value="1"/>
</dbReference>
<keyword evidence="3" id="KW-0813">Transport</keyword>
<evidence type="ECO:0000256" key="2">
    <source>
        <dbReference type="ARBA" id="ARBA00008814"/>
    </source>
</evidence>
<evidence type="ECO:0000256" key="1">
    <source>
        <dbReference type="ARBA" id="ARBA00004196"/>
    </source>
</evidence>
<feature type="domain" description="Fe/B12 periplasmic-binding" evidence="10">
    <location>
        <begin position="404"/>
        <end position="664"/>
    </location>
</feature>
<keyword evidence="6" id="KW-0238">DNA-binding</keyword>
<dbReference type="SUPFAM" id="SSF53807">
    <property type="entry name" value="Helical backbone' metal receptor"/>
    <property type="match status" value="1"/>
</dbReference>
<dbReference type="GO" id="GO:1901678">
    <property type="term" value="P:iron coordination entity transport"/>
    <property type="evidence" value="ECO:0007669"/>
    <property type="project" value="UniProtKB-ARBA"/>
</dbReference>
<dbReference type="InterPro" id="IPR002491">
    <property type="entry name" value="ABC_transptr_periplasmic_BD"/>
</dbReference>
<dbReference type="RefSeq" id="WP_190297735.1">
    <property type="nucleotide sequence ID" value="NZ_CP061172.1"/>
</dbReference>
<dbReference type="PANTHER" id="PTHR30532:SF29">
    <property type="entry name" value="FE(3+) DICITRATE-BINDING PERIPLASMIC PROTEIN"/>
    <property type="match status" value="1"/>
</dbReference>
<dbReference type="Gene3D" id="3.40.50.1980">
    <property type="entry name" value="Nitrogenase molybdenum iron protein domain"/>
    <property type="match status" value="2"/>
</dbReference>
<dbReference type="SMART" id="SM00342">
    <property type="entry name" value="HTH_ARAC"/>
    <property type="match status" value="1"/>
</dbReference>
<organism evidence="11 12">
    <name type="scientific">Paenibacillus peoriae</name>
    <dbReference type="NCBI Taxonomy" id="59893"/>
    <lineage>
        <taxon>Bacteria</taxon>
        <taxon>Bacillati</taxon>
        <taxon>Bacillota</taxon>
        <taxon>Bacilli</taxon>
        <taxon>Bacillales</taxon>
        <taxon>Paenibacillaceae</taxon>
        <taxon>Paenibacillus</taxon>
    </lineage>
</organism>
<dbReference type="InterPro" id="IPR051313">
    <property type="entry name" value="Bact_iron-sidero_bind"/>
</dbReference>
<dbReference type="InterPro" id="IPR018060">
    <property type="entry name" value="HTH_AraC"/>
</dbReference>
<comment type="similarity">
    <text evidence="2">Belongs to the bacterial solute-binding protein 8 family.</text>
</comment>
<dbReference type="Pfam" id="PF12833">
    <property type="entry name" value="HTH_18"/>
    <property type="match status" value="1"/>
</dbReference>
<dbReference type="InterPro" id="IPR018062">
    <property type="entry name" value="HTH_AraC-typ_CS"/>
</dbReference>
<keyword evidence="7" id="KW-0804">Transcription</keyword>
<evidence type="ECO:0000256" key="4">
    <source>
        <dbReference type="ARBA" id="ARBA00022729"/>
    </source>
</evidence>
<feature type="domain" description="HTH araC/xylS-type" evidence="9">
    <location>
        <begin position="189"/>
        <end position="287"/>
    </location>
</feature>
<sequence length="664" mass="74569">MKQDRQKQAGSYIGMSKRHEADELNKLLSLWLHSSIRVMDVRHIRLEPEELLQPYRLPAQAFVFVLQGSVRLDGDWKDTPHSGYVLHGSKGFELNMKPSQCGIEYILVLYKATSLSGHTVYNHPSIVHGFAPPYPVILYQKLQLLEYAWQDHEALSKIQAQGRFYDFAYECMRQLQEPKARTSARDIVTQAIRFMQDHYAESVTLERLAGLLECSPRHLTRLFKKQTDCSPIMYLIQLRMDKAKELLRKTDATLQDIATSVGYPDVYFFSRAFKKYTGVSPVHYRDSLYSSAFVRDTSLDNPLSMSECSIDSISGALHTVIEDNNHYQNHDEGILRMNRNAKHSMAFILLLSFTLLLSACSGTSSPTATDGASQGTNNTSAEPTSQERVLKDALGHEVKIPAQPQRVIASYLEDHLVALGVKPVAQWSVGKNSVQGYLQKELKDVPTIASDLPFEAVLNFKPDLIIMDSASMVEGDKYNQYSKIAPTYVVGSNMNNDWREELLTVGEVLNKSNEAKQALSNYDKKAVEAKAKLSQTVGQKTAAALWVTDKNVYVVNQNLSSGDVLYKDLGFKIPQVVQEISKTAKANWSNLSLEKLAELDADYIFIVNSKNVSKEDIVKDPVWAGIPAVKEGHVYDFGKDSSWLYTGTIANSQMIDDVLKNVTK</sequence>
<comment type="subcellular location">
    <subcellularLocation>
        <location evidence="1">Cell envelope</location>
    </subcellularLocation>
</comment>
<keyword evidence="4" id="KW-0732">Signal</keyword>
<dbReference type="SUPFAM" id="SSF46689">
    <property type="entry name" value="Homeodomain-like"/>
    <property type="match status" value="2"/>
</dbReference>
<evidence type="ECO:0000313" key="12">
    <source>
        <dbReference type="Proteomes" id="UP000516384"/>
    </source>
</evidence>
<dbReference type="Gene3D" id="1.10.10.60">
    <property type="entry name" value="Homeodomain-like"/>
    <property type="match status" value="2"/>
</dbReference>
<gene>
    <name evidence="11" type="ORF">IAQ67_20725</name>
</gene>
<dbReference type="Pfam" id="PF01497">
    <property type="entry name" value="Peripla_BP_2"/>
    <property type="match status" value="1"/>
</dbReference>
<protein>
    <submittedName>
        <fullName evidence="11">AraC family transcriptional regulator</fullName>
    </submittedName>
</protein>
<keyword evidence="5" id="KW-0805">Transcription regulation</keyword>
<dbReference type="PRINTS" id="PR00032">
    <property type="entry name" value="HTHARAC"/>
</dbReference>
<dbReference type="InterPro" id="IPR009057">
    <property type="entry name" value="Homeodomain-like_sf"/>
</dbReference>
<reference evidence="11 12" key="1">
    <citation type="submission" date="2020-09" db="EMBL/GenBank/DDBJ databases">
        <title>Characterization of Paenibacillus peoriae strain ZF390 with broad-spectrum antimicrobial activity as a potential biocontrol agent.</title>
        <authorList>
            <person name="Li L."/>
            <person name="Zhao Y."/>
            <person name="Li B."/>
            <person name="Xie X."/>
        </authorList>
    </citation>
    <scope>NUCLEOTIDE SEQUENCE [LARGE SCALE GENOMIC DNA]</scope>
    <source>
        <strain evidence="11 12">ZF390</strain>
    </source>
</reference>
<evidence type="ECO:0000256" key="6">
    <source>
        <dbReference type="ARBA" id="ARBA00023125"/>
    </source>
</evidence>
<evidence type="ECO:0000256" key="8">
    <source>
        <dbReference type="SAM" id="MobiDB-lite"/>
    </source>
</evidence>
<evidence type="ECO:0000256" key="5">
    <source>
        <dbReference type="ARBA" id="ARBA00023015"/>
    </source>
</evidence>
<dbReference type="CDD" id="cd01138">
    <property type="entry name" value="FeuA"/>
    <property type="match status" value="1"/>
</dbReference>
<accession>A0A7H0Y591</accession>
<evidence type="ECO:0000313" key="11">
    <source>
        <dbReference type="EMBL" id="QNR66249.1"/>
    </source>
</evidence>
<dbReference type="PANTHER" id="PTHR30532">
    <property type="entry name" value="IRON III DICITRATE-BINDING PERIPLASMIC PROTEIN"/>
    <property type="match status" value="1"/>
</dbReference>
<evidence type="ECO:0000256" key="7">
    <source>
        <dbReference type="ARBA" id="ARBA00023163"/>
    </source>
</evidence>
<name>A0A7H0Y591_9BACL</name>
<evidence type="ECO:0000259" key="10">
    <source>
        <dbReference type="PROSITE" id="PS50983"/>
    </source>
</evidence>
<proteinExistence type="inferred from homology"/>
<dbReference type="AlphaFoldDB" id="A0A7H0Y591"/>
<dbReference type="PROSITE" id="PS50983">
    <property type="entry name" value="FE_B12_PBP"/>
    <property type="match status" value="1"/>
</dbReference>